<dbReference type="CDD" id="cd00009">
    <property type="entry name" value="AAA"/>
    <property type="match status" value="1"/>
</dbReference>
<feature type="domain" description="AAA+ ATPase" evidence="3">
    <location>
        <begin position="231"/>
        <end position="415"/>
    </location>
</feature>
<dbReference type="SMART" id="SM00382">
    <property type="entry name" value="AAA"/>
    <property type="match status" value="1"/>
</dbReference>
<dbReference type="GO" id="GO:0005524">
    <property type="term" value="F:ATP binding"/>
    <property type="evidence" value="ECO:0007669"/>
    <property type="project" value="InterPro"/>
</dbReference>
<evidence type="ECO:0000259" key="3">
    <source>
        <dbReference type="SMART" id="SM00382"/>
    </source>
</evidence>
<dbReference type="RefSeq" id="WP_407988319.1">
    <property type="nucleotide sequence ID" value="NZ_AP035881.2"/>
</dbReference>
<dbReference type="EMBL" id="AP035881">
    <property type="protein sequence ID" value="BFP45848.1"/>
    <property type="molecule type" value="Genomic_DNA"/>
</dbReference>
<dbReference type="Gene3D" id="3.40.50.300">
    <property type="entry name" value="P-loop containing nucleotide triphosphate hydrolases"/>
    <property type="match status" value="1"/>
</dbReference>
<dbReference type="SUPFAM" id="SSF54211">
    <property type="entry name" value="Ribosomal protein S5 domain 2-like"/>
    <property type="match status" value="1"/>
</dbReference>
<dbReference type="InterPro" id="IPR020568">
    <property type="entry name" value="Ribosomal_Su5_D2-typ_SF"/>
</dbReference>
<proteinExistence type="inferred from homology"/>
<feature type="region of interest" description="Disordered" evidence="2">
    <location>
        <begin position="525"/>
        <end position="550"/>
    </location>
</feature>
<dbReference type="Gene3D" id="3.30.230.10">
    <property type="match status" value="1"/>
</dbReference>
<dbReference type="Pfam" id="PF13541">
    <property type="entry name" value="ChlI"/>
    <property type="match status" value="1"/>
</dbReference>
<reference evidence="4" key="1">
    <citation type="submission" date="2024-07" db="EMBL/GenBank/DDBJ databases">
        <title>Complete genome sequences of cellulolytic bacteria, Kitasatospora sp. CMC57 and Streptomyces sp. CMC78, isolated from Japanese agricultural soil.</title>
        <authorList>
            <person name="Hashimoto T."/>
            <person name="Ito M."/>
            <person name="Iwamoto M."/>
            <person name="Fukahori D."/>
            <person name="Shoda T."/>
            <person name="Sakoda M."/>
            <person name="Morohoshi T."/>
            <person name="Mitsuboshi M."/>
            <person name="Nishizawa T."/>
        </authorList>
    </citation>
    <scope>NUCLEOTIDE SEQUENCE</scope>
    <source>
        <strain evidence="4">CMC57</strain>
    </source>
</reference>
<dbReference type="InterPro" id="IPR045006">
    <property type="entry name" value="CHLI-like"/>
</dbReference>
<name>A0AB33JWL1_9ACTN</name>
<dbReference type="InterPro" id="IPR014721">
    <property type="entry name" value="Ribsml_uS5_D2-typ_fold_subgr"/>
</dbReference>
<comment type="similarity">
    <text evidence="1">Belongs to the Mg-chelatase subunits D/I family. ComM subfamily.</text>
</comment>
<dbReference type="InterPro" id="IPR027417">
    <property type="entry name" value="P-loop_NTPase"/>
</dbReference>
<dbReference type="NCBIfam" id="TIGR00368">
    <property type="entry name" value="YifB family Mg chelatase-like AAA ATPase"/>
    <property type="match status" value="1"/>
</dbReference>
<dbReference type="InterPro" id="IPR004482">
    <property type="entry name" value="Mg_chelat-rel"/>
</dbReference>
<dbReference type="SUPFAM" id="SSF52540">
    <property type="entry name" value="P-loop containing nucleoside triphosphate hydrolases"/>
    <property type="match status" value="1"/>
</dbReference>
<dbReference type="InterPro" id="IPR025158">
    <property type="entry name" value="Mg_chelat-rel_C"/>
</dbReference>
<dbReference type="InterPro" id="IPR000523">
    <property type="entry name" value="Mg_chelatse_chII-like_cat_dom"/>
</dbReference>
<protein>
    <submittedName>
        <fullName evidence="4">YifB family Mg chelatase-like AAA ATPase</fullName>
    </submittedName>
</protein>
<sequence>MAFARTCSVALVGVDGVVVEVQADLEPGLATFALVGLPDKALSEAKDRVRAAVVNSGEPWPQRKLTVGLSPASVPKGGSGFDLAVACAVLAAAERLDPATIADLLIIGELGLDGRVRPVRGVLPSVLAAADAGYRQVIVAEQTAPEAALVPDVSVRGVRSLRQLIAILTGAPEPDEPPDRCMGRRDPALAGLMLPGAGVRGLTAERAAELDLADVAGQHQARRALEIAAAGGHHLYLKGPPGAGKTMLAERLPALLPPLTQAEALEVTAVHSVAGLLPSDRPLIDSPPYYAPHHSTTMPAIVGGGSGLPRPGAVSLAHRGILFLDEAPEFPVRVLDALRQPLESGEVTIARSAGSVRLPARFQLCLAANPCPCGRYSRRGGGCQCTPTMVSRYQSRISGPLLDRVDLRVQVEPVTRAELMGQESRAEGTRTVATRVQAARERAAQRLANTPWRTNAEVPGHTLRTHWQLAPGALADAERDLERGLLTARGLDRVLRVAWTVADLAGHQQPTRIDVRTALVLRTGVERGQPERDPAVHPHEESDADVGGEY</sequence>
<dbReference type="Pfam" id="PF01078">
    <property type="entry name" value="Mg_chelatase"/>
    <property type="match status" value="1"/>
</dbReference>
<feature type="compositionally biased region" description="Basic and acidic residues" evidence="2">
    <location>
        <begin position="525"/>
        <end position="541"/>
    </location>
</feature>
<dbReference type="AlphaFoldDB" id="A0AB33JWL1"/>
<dbReference type="Pfam" id="PF13335">
    <property type="entry name" value="Mg_chelatase_C"/>
    <property type="match status" value="1"/>
</dbReference>
<evidence type="ECO:0000256" key="2">
    <source>
        <dbReference type="SAM" id="MobiDB-lite"/>
    </source>
</evidence>
<gene>
    <name evidence="4" type="ORF">KCMC57_22160</name>
</gene>
<dbReference type="PANTHER" id="PTHR32039">
    <property type="entry name" value="MAGNESIUM-CHELATASE SUBUNIT CHLI"/>
    <property type="match status" value="1"/>
</dbReference>
<organism evidence="4">
    <name type="scientific">Kitasatospora sp. CMC57</name>
    <dbReference type="NCBI Taxonomy" id="3231513"/>
    <lineage>
        <taxon>Bacteria</taxon>
        <taxon>Bacillati</taxon>
        <taxon>Actinomycetota</taxon>
        <taxon>Actinomycetes</taxon>
        <taxon>Kitasatosporales</taxon>
        <taxon>Streptomycetaceae</taxon>
        <taxon>Kitasatospora</taxon>
    </lineage>
</organism>
<evidence type="ECO:0000313" key="4">
    <source>
        <dbReference type="EMBL" id="BFP45848.1"/>
    </source>
</evidence>
<dbReference type="InterPro" id="IPR003593">
    <property type="entry name" value="AAA+_ATPase"/>
</dbReference>
<evidence type="ECO:0000256" key="1">
    <source>
        <dbReference type="ARBA" id="ARBA00006354"/>
    </source>
</evidence>
<accession>A0AB33JWL1</accession>
<dbReference type="PANTHER" id="PTHR32039:SF7">
    <property type="entry name" value="COMPETENCE PROTEIN COMM"/>
    <property type="match status" value="1"/>
</dbReference>